<protein>
    <submittedName>
        <fullName evidence="1">Uncharacterized protein</fullName>
    </submittedName>
</protein>
<accession>D5AAF6</accession>
<proteinExistence type="evidence at transcript level"/>
<dbReference type="Pfam" id="PF04398">
    <property type="entry name" value="DUF538"/>
    <property type="match status" value="1"/>
</dbReference>
<organism evidence="1">
    <name type="scientific">Picea sitchensis</name>
    <name type="common">Sitka spruce</name>
    <name type="synonym">Pinus sitchensis</name>
    <dbReference type="NCBI Taxonomy" id="3332"/>
    <lineage>
        <taxon>Eukaryota</taxon>
        <taxon>Viridiplantae</taxon>
        <taxon>Streptophyta</taxon>
        <taxon>Embryophyta</taxon>
        <taxon>Tracheophyta</taxon>
        <taxon>Spermatophyta</taxon>
        <taxon>Pinopsida</taxon>
        <taxon>Pinidae</taxon>
        <taxon>Conifers I</taxon>
        <taxon>Pinales</taxon>
        <taxon>Pinaceae</taxon>
        <taxon>Picea</taxon>
    </lineage>
</organism>
<dbReference type="InterPro" id="IPR036758">
    <property type="entry name" value="At5g01610-like"/>
</dbReference>
<dbReference type="InterPro" id="IPR007493">
    <property type="entry name" value="DUF538"/>
</dbReference>
<dbReference type="Gene3D" id="2.30.240.10">
    <property type="entry name" value="At5g01610-like"/>
    <property type="match status" value="1"/>
</dbReference>
<name>D5AAF6_PICSI</name>
<dbReference type="EMBL" id="BT123189">
    <property type="protein sequence ID" value="ADE76525.1"/>
    <property type="molecule type" value="mRNA"/>
</dbReference>
<dbReference type="AlphaFoldDB" id="D5AAF6"/>
<reference evidence="1" key="1">
    <citation type="submission" date="2010-04" db="EMBL/GenBank/DDBJ databases">
        <authorList>
            <person name="Reid K.E."/>
            <person name="Liao N."/>
            <person name="Chan S."/>
            <person name="Docking R."/>
            <person name="Taylor G."/>
            <person name="Moore R."/>
            <person name="Mayo M."/>
            <person name="Munro S."/>
            <person name="King J."/>
            <person name="Yanchuk A."/>
            <person name="Holt R."/>
            <person name="Jones S."/>
            <person name="Marra M."/>
            <person name="Ritland C.E."/>
            <person name="Ritland K."/>
            <person name="Bohlmann J."/>
        </authorList>
    </citation>
    <scope>NUCLEOTIDE SEQUENCE</scope>
    <source>
        <tissue evidence="1">Bud</tissue>
    </source>
</reference>
<dbReference type="SUPFAM" id="SSF141562">
    <property type="entry name" value="At5g01610-like"/>
    <property type="match status" value="1"/>
</dbReference>
<sequence length="154" mass="17048">MAFSSSASSSTSFPSLESLMEQEGPVVLSGDEVCIPRSADLLESLGLPGGLLPLKDIQECGFDKTTGLVWIRQKKKTQHYFKRAGRLVSFDEEVKAYVEDKRLKNVSGVKTKEYLVWAPVGDIAVEGSFDETIRFKSYGGISRTFPSQAFSRKE</sequence>
<dbReference type="OMA" id="AREYMLW"/>
<dbReference type="PANTHER" id="PTHR31676">
    <property type="entry name" value="T31J12.3 PROTEIN-RELATED"/>
    <property type="match status" value="1"/>
</dbReference>
<dbReference type="PANTHER" id="PTHR31676:SF160">
    <property type="entry name" value="OS01G0652700 PROTEIN"/>
    <property type="match status" value="1"/>
</dbReference>
<evidence type="ECO:0000313" key="1">
    <source>
        <dbReference type="EMBL" id="ADE76525.1"/>
    </source>
</evidence>